<dbReference type="EMBL" id="SRLO01000375">
    <property type="protein sequence ID" value="TNN58578.1"/>
    <property type="molecule type" value="Genomic_DNA"/>
</dbReference>
<feature type="compositionally biased region" description="Acidic residues" evidence="1">
    <location>
        <begin position="78"/>
        <end position="100"/>
    </location>
</feature>
<name>A0A4Z2GY92_9TELE</name>
<sequence>MAYIGPTALCVTVGWEWPWPLDDSEERRLTMKRRRPQSVNGKLSPSSFSGDMMSFIFRPSASRSVSGSSLGAPPWNSDDLEEDEEECFLVDDDEEDAGRE</sequence>
<dbReference type="Proteomes" id="UP000314294">
    <property type="component" value="Unassembled WGS sequence"/>
</dbReference>
<dbReference type="AlphaFoldDB" id="A0A4Z2GY92"/>
<proteinExistence type="predicted"/>
<evidence type="ECO:0000313" key="3">
    <source>
        <dbReference type="Proteomes" id="UP000314294"/>
    </source>
</evidence>
<feature type="compositionally biased region" description="Polar residues" evidence="1">
    <location>
        <begin position="37"/>
        <end position="49"/>
    </location>
</feature>
<reference evidence="2 3" key="1">
    <citation type="submission" date="2019-03" db="EMBL/GenBank/DDBJ databases">
        <title>First draft genome of Liparis tanakae, snailfish: a comprehensive survey of snailfish specific genes.</title>
        <authorList>
            <person name="Kim W."/>
            <person name="Song I."/>
            <person name="Jeong J.-H."/>
            <person name="Kim D."/>
            <person name="Kim S."/>
            <person name="Ryu S."/>
            <person name="Song J.Y."/>
            <person name="Lee S.K."/>
        </authorList>
    </citation>
    <scope>NUCLEOTIDE SEQUENCE [LARGE SCALE GENOMIC DNA]</scope>
    <source>
        <tissue evidence="2">Muscle</tissue>
    </source>
</reference>
<gene>
    <name evidence="2" type="ORF">EYF80_031198</name>
</gene>
<feature type="region of interest" description="Disordered" evidence="1">
    <location>
        <begin position="30"/>
        <end position="50"/>
    </location>
</feature>
<feature type="compositionally biased region" description="Low complexity" evidence="1">
    <location>
        <begin position="62"/>
        <end position="73"/>
    </location>
</feature>
<evidence type="ECO:0000313" key="2">
    <source>
        <dbReference type="EMBL" id="TNN58578.1"/>
    </source>
</evidence>
<keyword evidence="3" id="KW-1185">Reference proteome</keyword>
<protein>
    <submittedName>
        <fullName evidence="2">Uncharacterized protein</fullName>
    </submittedName>
</protein>
<evidence type="ECO:0000256" key="1">
    <source>
        <dbReference type="SAM" id="MobiDB-lite"/>
    </source>
</evidence>
<feature type="region of interest" description="Disordered" evidence="1">
    <location>
        <begin position="62"/>
        <end position="100"/>
    </location>
</feature>
<comment type="caution">
    <text evidence="2">The sequence shown here is derived from an EMBL/GenBank/DDBJ whole genome shotgun (WGS) entry which is preliminary data.</text>
</comment>
<accession>A0A4Z2GY92</accession>
<organism evidence="2 3">
    <name type="scientific">Liparis tanakae</name>
    <name type="common">Tanaka's snailfish</name>
    <dbReference type="NCBI Taxonomy" id="230148"/>
    <lineage>
        <taxon>Eukaryota</taxon>
        <taxon>Metazoa</taxon>
        <taxon>Chordata</taxon>
        <taxon>Craniata</taxon>
        <taxon>Vertebrata</taxon>
        <taxon>Euteleostomi</taxon>
        <taxon>Actinopterygii</taxon>
        <taxon>Neopterygii</taxon>
        <taxon>Teleostei</taxon>
        <taxon>Neoteleostei</taxon>
        <taxon>Acanthomorphata</taxon>
        <taxon>Eupercaria</taxon>
        <taxon>Perciformes</taxon>
        <taxon>Cottioidei</taxon>
        <taxon>Cottales</taxon>
        <taxon>Liparidae</taxon>
        <taxon>Liparis</taxon>
    </lineage>
</organism>